<evidence type="ECO:0000313" key="11">
    <source>
        <dbReference type="Proteomes" id="UP001597314"/>
    </source>
</evidence>
<feature type="transmembrane region" description="Helical" evidence="8">
    <location>
        <begin position="126"/>
        <end position="150"/>
    </location>
</feature>
<dbReference type="InterPro" id="IPR027469">
    <property type="entry name" value="Cation_efflux_TMD_sf"/>
</dbReference>
<keyword evidence="6 8" id="KW-0472">Membrane</keyword>
<evidence type="ECO:0000256" key="1">
    <source>
        <dbReference type="ARBA" id="ARBA00004141"/>
    </source>
</evidence>
<name>A0ABW5AQX2_9BRAD</name>
<reference evidence="11" key="1">
    <citation type="journal article" date="2019" name="Int. J. Syst. Evol. Microbiol.">
        <title>The Global Catalogue of Microorganisms (GCM) 10K type strain sequencing project: providing services to taxonomists for standard genome sequencing and annotation.</title>
        <authorList>
            <consortium name="The Broad Institute Genomics Platform"/>
            <consortium name="The Broad Institute Genome Sequencing Center for Infectious Disease"/>
            <person name="Wu L."/>
            <person name="Ma J."/>
        </authorList>
    </citation>
    <scope>NUCLEOTIDE SEQUENCE [LARGE SCALE GENOMIC DNA]</scope>
    <source>
        <strain evidence="11">CGMCC 1.6774</strain>
    </source>
</reference>
<keyword evidence="11" id="KW-1185">Reference proteome</keyword>
<dbReference type="InterPro" id="IPR002524">
    <property type="entry name" value="Cation_efflux"/>
</dbReference>
<dbReference type="RefSeq" id="WP_378479515.1">
    <property type="nucleotide sequence ID" value="NZ_JBHUIW010000027.1"/>
</dbReference>
<proteinExistence type="predicted"/>
<keyword evidence="5" id="KW-0406">Ion transport</keyword>
<comment type="subcellular location">
    <subcellularLocation>
        <location evidence="1">Membrane</location>
        <topology evidence="1">Multi-pass membrane protein</topology>
    </subcellularLocation>
</comment>
<protein>
    <submittedName>
        <fullName evidence="10">CDF family Co(II)/Ni(II) efflux transporter DmeF</fullName>
    </submittedName>
</protein>
<evidence type="ECO:0000256" key="2">
    <source>
        <dbReference type="ARBA" id="ARBA00022448"/>
    </source>
</evidence>
<evidence type="ECO:0000256" key="3">
    <source>
        <dbReference type="ARBA" id="ARBA00022692"/>
    </source>
</evidence>
<evidence type="ECO:0000256" key="6">
    <source>
        <dbReference type="ARBA" id="ARBA00023136"/>
    </source>
</evidence>
<keyword evidence="4 8" id="KW-1133">Transmembrane helix</keyword>
<dbReference type="Gene3D" id="1.20.1510.10">
    <property type="entry name" value="Cation efflux protein transmembrane domain"/>
    <property type="match status" value="1"/>
</dbReference>
<feature type="transmembrane region" description="Helical" evidence="8">
    <location>
        <begin position="28"/>
        <end position="52"/>
    </location>
</feature>
<dbReference type="PANTHER" id="PTHR45755">
    <property type="match status" value="1"/>
</dbReference>
<feature type="transmembrane region" description="Helical" evidence="8">
    <location>
        <begin position="96"/>
        <end position="114"/>
    </location>
</feature>
<evidence type="ECO:0000256" key="5">
    <source>
        <dbReference type="ARBA" id="ARBA00023065"/>
    </source>
</evidence>
<dbReference type="NCBIfam" id="TIGR01297">
    <property type="entry name" value="CDF"/>
    <property type="match status" value="1"/>
</dbReference>
<feature type="transmembrane region" description="Helical" evidence="8">
    <location>
        <begin position="231"/>
        <end position="256"/>
    </location>
</feature>
<comment type="caution">
    <text evidence="10">The sequence shown here is derived from an EMBL/GenBank/DDBJ whole genome shotgun (WGS) entry which is preliminary data.</text>
</comment>
<dbReference type="NCBIfam" id="NF033827">
    <property type="entry name" value="CDF_efflux_DmeF"/>
    <property type="match status" value="1"/>
</dbReference>
<keyword evidence="2" id="KW-0813">Transport</keyword>
<sequence length="347" mass="37130">MHTRSLKAWQHDHVFLGESHDANERRTWAVVALTGAMMVAEIVGGTLFGSMAVVADGWHMATHAGALAIAAVAYRVARKNAANPGFTFGTGKIGELAGFASAVVMAMVALLVAWESVERLIRPVEIAFGQAIGLAVVGLAVNLVSAWLLFDPHHHRHDHGFAGHAGAHDDHDHDHDHDHHDGDHDHGHAHHTDNNLRAAYFHVLADALTSVLAVVALLAARYLGWTVMDPLMGIVGAVLITQWSVGLLRAAGGVLVDRVPDARLVKTIRDKLEVGDDRVSDLHVWRVGPGHLAVIAAVVSDDPQPPAHYKARLAGLTVLSHVTIEVHGCDAHDHDVGETVRRLSAAA</sequence>
<gene>
    <name evidence="10" type="primary">dmeF</name>
    <name evidence="10" type="ORF">ACFSOX_19635</name>
</gene>
<feature type="region of interest" description="Disordered" evidence="7">
    <location>
        <begin position="160"/>
        <end position="190"/>
    </location>
</feature>
<organism evidence="10 11">
    <name type="scientific">Rhodoplanes azumiensis</name>
    <dbReference type="NCBI Taxonomy" id="1897628"/>
    <lineage>
        <taxon>Bacteria</taxon>
        <taxon>Pseudomonadati</taxon>
        <taxon>Pseudomonadota</taxon>
        <taxon>Alphaproteobacteria</taxon>
        <taxon>Hyphomicrobiales</taxon>
        <taxon>Nitrobacteraceae</taxon>
        <taxon>Rhodoplanes</taxon>
    </lineage>
</organism>
<accession>A0ABW5AQX2</accession>
<dbReference type="EMBL" id="JBHUIW010000027">
    <property type="protein sequence ID" value="MFD2184371.1"/>
    <property type="molecule type" value="Genomic_DNA"/>
</dbReference>
<dbReference type="PANTHER" id="PTHR45755:SF4">
    <property type="entry name" value="ZINC TRANSPORTER 7"/>
    <property type="match status" value="1"/>
</dbReference>
<feature type="transmembrane region" description="Helical" evidence="8">
    <location>
        <begin position="58"/>
        <end position="76"/>
    </location>
</feature>
<dbReference type="Proteomes" id="UP001597314">
    <property type="component" value="Unassembled WGS sequence"/>
</dbReference>
<evidence type="ECO:0000256" key="7">
    <source>
        <dbReference type="SAM" id="MobiDB-lite"/>
    </source>
</evidence>
<evidence type="ECO:0000259" key="9">
    <source>
        <dbReference type="Pfam" id="PF01545"/>
    </source>
</evidence>
<dbReference type="InterPro" id="IPR058533">
    <property type="entry name" value="Cation_efflux_TM"/>
</dbReference>
<evidence type="ECO:0000313" key="10">
    <source>
        <dbReference type="EMBL" id="MFD2184371.1"/>
    </source>
</evidence>
<dbReference type="Pfam" id="PF01545">
    <property type="entry name" value="Cation_efflux"/>
    <property type="match status" value="1"/>
</dbReference>
<evidence type="ECO:0000256" key="4">
    <source>
        <dbReference type="ARBA" id="ARBA00022989"/>
    </source>
</evidence>
<dbReference type="SUPFAM" id="SSF161111">
    <property type="entry name" value="Cation efflux protein transmembrane domain-like"/>
    <property type="match status" value="1"/>
</dbReference>
<feature type="transmembrane region" description="Helical" evidence="8">
    <location>
        <begin position="199"/>
        <end position="219"/>
    </location>
</feature>
<dbReference type="InterPro" id="IPR045316">
    <property type="entry name" value="Msc2-like"/>
</dbReference>
<evidence type="ECO:0000256" key="8">
    <source>
        <dbReference type="SAM" id="Phobius"/>
    </source>
</evidence>
<keyword evidence="3 8" id="KW-0812">Transmembrane</keyword>
<feature type="domain" description="Cation efflux protein transmembrane" evidence="9">
    <location>
        <begin position="28"/>
        <end position="255"/>
    </location>
</feature>
<feature type="compositionally biased region" description="Basic and acidic residues" evidence="7">
    <location>
        <begin position="166"/>
        <end position="190"/>
    </location>
</feature>